<sequence>MHKISYLILLVFLLFSCSQKEKKSKVKEVQKLGTSKDNASKIETNSILIDTIARIQETYSYYDSVEVILFKEESFKDFIAYDHVFKVLADSTKFHSEYRSLIEENIFHGFKKIGNPITQDLKNTYSSIWIPVILKDKNKYLYNPGLENIEYFIISDTAIYYNSFSSSFSKFDFEKQKDSLAKHSSFKINENLELQDRAINLYTLDSNLNLIEFVDQKLEGNGTKNGYMLATTLDNLFRYPIIATYSSDAPIKIQMDKVNYDSLINKSTKKD</sequence>
<accession>A0AA51ZW03</accession>
<reference evidence="1" key="1">
    <citation type="submission" date="2023-08" db="EMBL/GenBank/DDBJ databases">
        <title>Comparative genomics and taxonomic characterization of three novel marine species of genus Marivirga.</title>
        <authorList>
            <person name="Muhammad N."/>
            <person name="Kim S.-G."/>
        </authorList>
    </citation>
    <scope>NUCLEOTIDE SEQUENCE</scope>
    <source>
        <strain evidence="1">BKB1-2</strain>
    </source>
</reference>
<evidence type="ECO:0000313" key="1">
    <source>
        <dbReference type="EMBL" id="WNB17764.1"/>
    </source>
</evidence>
<dbReference type="AlphaFoldDB" id="A0AA51ZW03"/>
<name>A0AA51ZW03_9BACT</name>
<dbReference type="PROSITE" id="PS51257">
    <property type="entry name" value="PROKAR_LIPOPROTEIN"/>
    <property type="match status" value="1"/>
</dbReference>
<dbReference type="KEGG" id="marp:QYS47_34900"/>
<dbReference type="Proteomes" id="UP001232019">
    <property type="component" value="Chromosome"/>
</dbReference>
<dbReference type="EMBL" id="CP129968">
    <property type="protein sequence ID" value="WNB17764.1"/>
    <property type="molecule type" value="Genomic_DNA"/>
</dbReference>
<protein>
    <recommendedName>
        <fullName evidence="2">Lipoprotein</fullName>
    </recommendedName>
</protein>
<proteinExistence type="predicted"/>
<evidence type="ECO:0008006" key="2">
    <source>
        <dbReference type="Google" id="ProtNLM"/>
    </source>
</evidence>
<dbReference type="RefSeq" id="WP_322347265.1">
    <property type="nucleotide sequence ID" value="NZ_CP129968.2"/>
</dbReference>
<gene>
    <name evidence="1" type="ORF">QYS47_34900</name>
</gene>
<organism evidence="1">
    <name type="scientific">Marivirga arenosa</name>
    <dbReference type="NCBI Taxonomy" id="3059076"/>
    <lineage>
        <taxon>Bacteria</taxon>
        <taxon>Pseudomonadati</taxon>
        <taxon>Bacteroidota</taxon>
        <taxon>Cytophagia</taxon>
        <taxon>Cytophagales</taxon>
        <taxon>Marivirgaceae</taxon>
        <taxon>Marivirga</taxon>
    </lineage>
</organism>